<reference evidence="2" key="2">
    <citation type="submission" date="2021-01" db="UniProtKB">
        <authorList>
            <consortium name="EnsemblPlants"/>
        </authorList>
    </citation>
    <scope>IDENTIFICATION</scope>
</reference>
<sequence>MAGPSGEGTSNEVDVPHPKRIRVLPNIIEGFIPRLGNWIGNSSKQEQGDIEVSQKVFDVLPQRGIDAWNAMIIAYSHNEYPDEVLNLYRQMIFEVLNLYAKCQKMDEAIVAFDSMLRKDLVCWIPMVSGFAKSGLPIEAFDMYR</sequence>
<dbReference type="EMBL" id="LRBV02000009">
    <property type="status" value="NOT_ANNOTATED_CDS"/>
    <property type="molecule type" value="Genomic_DNA"/>
</dbReference>
<dbReference type="InParanoid" id="A0A7N2MML1"/>
<dbReference type="GO" id="GO:0009451">
    <property type="term" value="P:RNA modification"/>
    <property type="evidence" value="ECO:0007669"/>
    <property type="project" value="InterPro"/>
</dbReference>
<reference evidence="2 3" key="1">
    <citation type="journal article" date="2016" name="G3 (Bethesda)">
        <title>First Draft Assembly and Annotation of the Genome of a California Endemic Oak Quercus lobata Nee (Fagaceae).</title>
        <authorList>
            <person name="Sork V.L."/>
            <person name="Fitz-Gibbon S.T."/>
            <person name="Puiu D."/>
            <person name="Crepeau M."/>
            <person name="Gugger P.F."/>
            <person name="Sherman R."/>
            <person name="Stevens K."/>
            <person name="Langley C.H."/>
            <person name="Pellegrini M."/>
            <person name="Salzberg S.L."/>
        </authorList>
    </citation>
    <scope>NUCLEOTIDE SEQUENCE [LARGE SCALE GENOMIC DNA]</scope>
    <source>
        <strain evidence="2 3">cv. SW786</strain>
    </source>
</reference>
<keyword evidence="1" id="KW-0677">Repeat</keyword>
<dbReference type="AlphaFoldDB" id="A0A7N2MML1"/>
<protein>
    <recommendedName>
        <fullName evidence="4">Pentatricopeptide repeat-containing protein</fullName>
    </recommendedName>
</protein>
<evidence type="ECO:0000256" key="1">
    <source>
        <dbReference type="ARBA" id="ARBA00022737"/>
    </source>
</evidence>
<dbReference type="InterPro" id="IPR046960">
    <property type="entry name" value="PPR_At4g14850-like_plant"/>
</dbReference>
<dbReference type="InterPro" id="IPR011990">
    <property type="entry name" value="TPR-like_helical_dom_sf"/>
</dbReference>
<dbReference type="PANTHER" id="PTHR47926:SF347">
    <property type="entry name" value="PENTATRICOPEPTIDE REPEAT-CONTAINING PROTEIN"/>
    <property type="match status" value="1"/>
</dbReference>
<evidence type="ECO:0008006" key="4">
    <source>
        <dbReference type="Google" id="ProtNLM"/>
    </source>
</evidence>
<dbReference type="EnsemblPlants" id="QL09p051702:mrna">
    <property type="protein sequence ID" value="QL09p051702:mrna"/>
    <property type="gene ID" value="QL09p051702"/>
</dbReference>
<dbReference type="Pfam" id="PF01535">
    <property type="entry name" value="PPR"/>
    <property type="match status" value="3"/>
</dbReference>
<organism evidence="2 3">
    <name type="scientific">Quercus lobata</name>
    <name type="common">Valley oak</name>
    <dbReference type="NCBI Taxonomy" id="97700"/>
    <lineage>
        <taxon>Eukaryota</taxon>
        <taxon>Viridiplantae</taxon>
        <taxon>Streptophyta</taxon>
        <taxon>Embryophyta</taxon>
        <taxon>Tracheophyta</taxon>
        <taxon>Spermatophyta</taxon>
        <taxon>Magnoliopsida</taxon>
        <taxon>eudicotyledons</taxon>
        <taxon>Gunneridae</taxon>
        <taxon>Pentapetalae</taxon>
        <taxon>rosids</taxon>
        <taxon>fabids</taxon>
        <taxon>Fagales</taxon>
        <taxon>Fagaceae</taxon>
        <taxon>Quercus</taxon>
    </lineage>
</organism>
<dbReference type="Gramene" id="QL09p051702:mrna">
    <property type="protein sequence ID" value="QL09p051702:mrna"/>
    <property type="gene ID" value="QL09p051702"/>
</dbReference>
<dbReference type="InterPro" id="IPR002885">
    <property type="entry name" value="PPR_rpt"/>
</dbReference>
<keyword evidence="3" id="KW-1185">Reference proteome</keyword>
<name>A0A7N2MML1_QUELO</name>
<evidence type="ECO:0000313" key="2">
    <source>
        <dbReference type="EnsemblPlants" id="QL09p051702:mrna"/>
    </source>
</evidence>
<dbReference type="PANTHER" id="PTHR47926">
    <property type="entry name" value="PENTATRICOPEPTIDE REPEAT-CONTAINING PROTEIN"/>
    <property type="match status" value="1"/>
</dbReference>
<accession>A0A7N2MML1</accession>
<dbReference type="Gene3D" id="1.25.40.10">
    <property type="entry name" value="Tetratricopeptide repeat domain"/>
    <property type="match status" value="2"/>
</dbReference>
<dbReference type="GO" id="GO:0003723">
    <property type="term" value="F:RNA binding"/>
    <property type="evidence" value="ECO:0007669"/>
    <property type="project" value="InterPro"/>
</dbReference>
<evidence type="ECO:0000313" key="3">
    <source>
        <dbReference type="Proteomes" id="UP000594261"/>
    </source>
</evidence>
<dbReference type="NCBIfam" id="TIGR00756">
    <property type="entry name" value="PPR"/>
    <property type="match status" value="1"/>
</dbReference>
<proteinExistence type="predicted"/>
<dbReference type="Proteomes" id="UP000594261">
    <property type="component" value="Chromosome 9"/>
</dbReference>